<accession>A0A844HQZ9</accession>
<sequence length="437" mass="49008">MPSRRLLPIFVALFMVASAPLQADSLANARAQFKAGIAAFQKNELEQARKHLEAAATQLDSRALTYNLGVLYYRLGEYDSAERMFSKLLSTKQRALALYNLGLIALATNQESRAREAFVAVANESTEDNLTKLALGQLEKIGAAPPSARWQALMSLYAGFQENVALFPDSAPSTLDGSFLESVNAISGYPIRKGNNALQAKLLLYGREYLEETDFNSHLARAETAWKHSGNLYTFKLGLGADQLWQGNSSRERRARLISALSTGQCAIGSESASCSITLHAEQVFAGNRFKAYDGQHYRIDSRYKARHERWRGEFRYRVDYDDRENLDTGAEYFSVSPLGQTLTVGLGYSVTPKLELGTSASYRFNYYRTPHRLEVPEGLFIVRREDNRLTLRLEGEYQATNTVSVRLKLEQAQNNSNIARYDYDRRTATLGVSVRL</sequence>
<dbReference type="PROSITE" id="PS50005">
    <property type="entry name" value="TPR"/>
    <property type="match status" value="1"/>
</dbReference>
<gene>
    <name evidence="3" type="ORF">FH752_01175</name>
</gene>
<dbReference type="SUPFAM" id="SSF48452">
    <property type="entry name" value="TPR-like"/>
    <property type="match status" value="1"/>
</dbReference>
<reference evidence="3 4" key="1">
    <citation type="submission" date="2019-06" db="EMBL/GenBank/DDBJ databases">
        <title>Enrichment of Autotrophic Halophilic Microorganisms from Red Sea Brine Pool Using Microbial Electrosynthesis System.</title>
        <authorList>
            <person name="Alqahtani M.F."/>
            <person name="Bajracharya S."/>
            <person name="Katuri K.P."/>
            <person name="Ali M."/>
            <person name="Saikaly P.E."/>
        </authorList>
    </citation>
    <scope>NUCLEOTIDE SEQUENCE [LARGE SCALE GENOMIC DNA]</scope>
    <source>
        <strain evidence="3">MES15</strain>
    </source>
</reference>
<comment type="caution">
    <text evidence="3">The sequence shown here is derived from an EMBL/GenBank/DDBJ whole genome shotgun (WGS) entry which is preliminary data.</text>
</comment>
<feature type="signal peptide" evidence="2">
    <location>
        <begin position="1"/>
        <end position="23"/>
    </location>
</feature>
<dbReference type="InterPro" id="IPR011990">
    <property type="entry name" value="TPR-like_helical_dom_sf"/>
</dbReference>
<keyword evidence="1" id="KW-0802">TPR repeat</keyword>
<dbReference type="Gene3D" id="1.25.40.10">
    <property type="entry name" value="Tetratricopeptide repeat domain"/>
    <property type="match status" value="1"/>
</dbReference>
<dbReference type="Proteomes" id="UP000431462">
    <property type="component" value="Unassembled WGS sequence"/>
</dbReference>
<proteinExistence type="predicted"/>
<organism evidence="3 4">
    <name type="scientific">Marinobacter adhaerens</name>
    <dbReference type="NCBI Taxonomy" id="1033846"/>
    <lineage>
        <taxon>Bacteria</taxon>
        <taxon>Pseudomonadati</taxon>
        <taxon>Pseudomonadota</taxon>
        <taxon>Gammaproteobacteria</taxon>
        <taxon>Pseudomonadales</taxon>
        <taxon>Marinobacteraceae</taxon>
        <taxon>Marinobacter</taxon>
    </lineage>
</organism>
<dbReference type="EMBL" id="VENC01000002">
    <property type="protein sequence ID" value="MTI97209.1"/>
    <property type="molecule type" value="Genomic_DNA"/>
</dbReference>
<evidence type="ECO:0000256" key="1">
    <source>
        <dbReference type="PROSITE-ProRule" id="PRU00339"/>
    </source>
</evidence>
<dbReference type="AlphaFoldDB" id="A0A844HQZ9"/>
<evidence type="ECO:0000313" key="4">
    <source>
        <dbReference type="Proteomes" id="UP000431462"/>
    </source>
</evidence>
<dbReference type="InterPro" id="IPR019734">
    <property type="entry name" value="TPR_rpt"/>
</dbReference>
<evidence type="ECO:0000256" key="2">
    <source>
        <dbReference type="SAM" id="SignalP"/>
    </source>
</evidence>
<keyword evidence="2" id="KW-0732">Signal</keyword>
<evidence type="ECO:0000313" key="3">
    <source>
        <dbReference type="EMBL" id="MTI97209.1"/>
    </source>
</evidence>
<feature type="repeat" description="TPR" evidence="1">
    <location>
        <begin position="62"/>
        <end position="95"/>
    </location>
</feature>
<name>A0A844HQZ9_9GAMM</name>
<protein>
    <submittedName>
        <fullName evidence="3">Tetratricopeptide repeat protein</fullName>
    </submittedName>
</protein>
<feature type="chain" id="PRO_5032583524" evidence="2">
    <location>
        <begin position="24"/>
        <end position="437"/>
    </location>
</feature>
<dbReference type="Pfam" id="PF13181">
    <property type="entry name" value="TPR_8"/>
    <property type="match status" value="1"/>
</dbReference>